<evidence type="ECO:0000313" key="2">
    <source>
        <dbReference type="EMBL" id="PWK13335.1"/>
    </source>
</evidence>
<dbReference type="AlphaFoldDB" id="A0A316DVG5"/>
<dbReference type="OrthoDB" id="2972844at2"/>
<dbReference type="RefSeq" id="WP_109688539.1">
    <property type="nucleotide sequence ID" value="NZ_QGGL01000007.1"/>
</dbReference>
<sequence>MTDNTREDLIQLITRMLHDVQVIYDKFQLYIHLRERTKDRLEAMNLAPAFFHMTLDSLFNDSVVALTRMFELRNKHGYTILKVIGIAQSSTHLFDGKIIPSSVEEVRRKVMEKQALIDRLLVWRDKHYAHSDRDYYFDKEKLGAISPIEIRGLIEFAGEILNYFLGVLNNNSIHISATNSLDVDKVLNILNEHVSKQKEFLERWRNR</sequence>
<reference evidence="2 3" key="1">
    <citation type="submission" date="2018-05" db="EMBL/GenBank/DDBJ databases">
        <title>Genomic Encyclopedia of Type Strains, Phase IV (KMG-IV): sequencing the most valuable type-strain genomes for metagenomic binning, comparative biology and taxonomic classification.</title>
        <authorList>
            <person name="Goeker M."/>
        </authorList>
    </citation>
    <scope>NUCLEOTIDE SEQUENCE [LARGE SCALE GENOMIC DNA]</scope>
    <source>
        <strain evidence="2 3">DSM 18773</strain>
    </source>
</reference>
<dbReference type="InterPro" id="IPR040704">
    <property type="entry name" value="HEPN_AbiU2"/>
</dbReference>
<dbReference type="Proteomes" id="UP000245634">
    <property type="component" value="Unassembled WGS sequence"/>
</dbReference>
<dbReference type="Pfam" id="PF18734">
    <property type="entry name" value="HEPN_AbiU2"/>
    <property type="match status" value="1"/>
</dbReference>
<accession>A0A316DVG5</accession>
<protein>
    <recommendedName>
        <fullName evidence="1">HEPN AbiU2-like domain-containing protein</fullName>
    </recommendedName>
</protein>
<evidence type="ECO:0000259" key="1">
    <source>
        <dbReference type="Pfam" id="PF18734"/>
    </source>
</evidence>
<organism evidence="2 3">
    <name type="scientific">Tumebacillus permanentifrigoris</name>
    <dbReference type="NCBI Taxonomy" id="378543"/>
    <lineage>
        <taxon>Bacteria</taxon>
        <taxon>Bacillati</taxon>
        <taxon>Bacillota</taxon>
        <taxon>Bacilli</taxon>
        <taxon>Bacillales</taxon>
        <taxon>Alicyclobacillaceae</taxon>
        <taxon>Tumebacillus</taxon>
    </lineage>
</organism>
<dbReference type="EMBL" id="QGGL01000007">
    <property type="protein sequence ID" value="PWK13335.1"/>
    <property type="molecule type" value="Genomic_DNA"/>
</dbReference>
<proteinExistence type="predicted"/>
<evidence type="ECO:0000313" key="3">
    <source>
        <dbReference type="Proteomes" id="UP000245634"/>
    </source>
</evidence>
<gene>
    <name evidence="2" type="ORF">C7459_1071</name>
</gene>
<comment type="caution">
    <text evidence="2">The sequence shown here is derived from an EMBL/GenBank/DDBJ whole genome shotgun (WGS) entry which is preliminary data.</text>
</comment>
<name>A0A316DVG5_9BACL</name>
<feature type="domain" description="HEPN AbiU2-like" evidence="1">
    <location>
        <begin position="8"/>
        <end position="174"/>
    </location>
</feature>
<keyword evidence="3" id="KW-1185">Reference proteome</keyword>